<name>F7NK61_9FIRM</name>
<evidence type="ECO:0000313" key="1">
    <source>
        <dbReference type="EMBL" id="EGO63502.1"/>
    </source>
</evidence>
<keyword evidence="2" id="KW-1185">Reference proteome</keyword>
<proteinExistence type="predicted"/>
<dbReference type="Proteomes" id="UP000003240">
    <property type="component" value="Unassembled WGS sequence"/>
</dbReference>
<organism evidence="1 2">
    <name type="scientific">Acetonema longum DSM 6540</name>
    <dbReference type="NCBI Taxonomy" id="1009370"/>
    <lineage>
        <taxon>Bacteria</taxon>
        <taxon>Bacillati</taxon>
        <taxon>Bacillota</taxon>
        <taxon>Negativicutes</taxon>
        <taxon>Acetonemataceae</taxon>
        <taxon>Acetonema</taxon>
    </lineage>
</organism>
<accession>F7NK61</accession>
<protein>
    <submittedName>
        <fullName evidence="1">Uncharacterized protein</fullName>
    </submittedName>
</protein>
<reference evidence="1 2" key="1">
    <citation type="journal article" date="2011" name="EMBO J.">
        <title>Structural diversity of bacterial flagellar motors.</title>
        <authorList>
            <person name="Chen S."/>
            <person name="Beeby M."/>
            <person name="Murphy G.E."/>
            <person name="Leadbetter J.R."/>
            <person name="Hendrixson D.R."/>
            <person name="Briegel A."/>
            <person name="Li Z."/>
            <person name="Shi J."/>
            <person name="Tocheva E.I."/>
            <person name="Muller A."/>
            <person name="Dobro M.J."/>
            <person name="Jensen G.J."/>
        </authorList>
    </citation>
    <scope>NUCLEOTIDE SEQUENCE [LARGE SCALE GENOMIC DNA]</scope>
    <source>
        <strain evidence="1 2">DSM 6540</strain>
    </source>
</reference>
<gene>
    <name evidence="1" type="ORF">ALO_12371</name>
</gene>
<sequence length="65" mass="7577">MGIQTKTQTDLQMKAKKVIEEFVDLTLMAIDEQKKRPFKDTYAINQLEQSVMSIYAILLNRGDRQ</sequence>
<comment type="caution">
    <text evidence="1">The sequence shown here is derived from an EMBL/GenBank/DDBJ whole genome shotgun (WGS) entry which is preliminary data.</text>
</comment>
<dbReference type="STRING" id="1009370.ALO_12371"/>
<dbReference type="AlphaFoldDB" id="F7NK61"/>
<evidence type="ECO:0000313" key="2">
    <source>
        <dbReference type="Proteomes" id="UP000003240"/>
    </source>
</evidence>
<dbReference type="RefSeq" id="WP_004096071.1">
    <property type="nucleotide sequence ID" value="NZ_AFGF01000107.1"/>
</dbReference>
<dbReference type="EMBL" id="AFGF01000107">
    <property type="protein sequence ID" value="EGO63502.1"/>
    <property type="molecule type" value="Genomic_DNA"/>
</dbReference>